<name>A0ABX3A1F4_9GAMM</name>
<dbReference type="Gene3D" id="3.40.50.1980">
    <property type="entry name" value="Nitrogenase molybdenum iron protein domain"/>
    <property type="match status" value="2"/>
</dbReference>
<feature type="signal peptide" evidence="7">
    <location>
        <begin position="1"/>
        <end position="20"/>
    </location>
</feature>
<evidence type="ECO:0000256" key="1">
    <source>
        <dbReference type="ARBA" id="ARBA00004196"/>
    </source>
</evidence>
<dbReference type="EMBL" id="MDTU01000001">
    <property type="protein sequence ID" value="ODN42052.1"/>
    <property type="molecule type" value="Genomic_DNA"/>
</dbReference>
<evidence type="ECO:0000256" key="2">
    <source>
        <dbReference type="ARBA" id="ARBA00008814"/>
    </source>
</evidence>
<sequence>MRILVGAFIALMTLSPLYHANESGEIINTAMGKVTVKSAKRVITLEHRYTEMALSLGIIPVGVADIKSYQNYDGIDGKKLDTIENVGQRAAPNLESIANLRPTLMIGANLRNAPVYPVLSSIAPTLLFNYIQMPNNQEQPLAEMFAEFKTVAKALGKKEQAGKIMASYARTVAEAKAEINHLRQQGELLSDEVAVAQFLPGSPKLRLLTTDSVAIEVLNSIGLQAAWPVKGGPSTFGYRTVGIQTLSVLGQANVFYFNERADDHYLESTLKSPIWLNLPFVKSGLTYRLNQQTWPWGGPVALEKFIDEVVNDLKQKSQKKDREYAKNAA</sequence>
<proteinExistence type="inferred from homology"/>
<evidence type="ECO:0000256" key="4">
    <source>
        <dbReference type="ARBA" id="ARBA00022496"/>
    </source>
</evidence>
<dbReference type="CDD" id="cd01146">
    <property type="entry name" value="FhuD"/>
    <property type="match status" value="1"/>
</dbReference>
<comment type="caution">
    <text evidence="9">The sequence shown here is derived from an EMBL/GenBank/DDBJ whole genome shotgun (WGS) entry which is preliminary data.</text>
</comment>
<keyword evidence="4" id="KW-0406">Ion transport</keyword>
<evidence type="ECO:0000256" key="7">
    <source>
        <dbReference type="SAM" id="SignalP"/>
    </source>
</evidence>
<feature type="coiled-coil region" evidence="6">
    <location>
        <begin position="165"/>
        <end position="192"/>
    </location>
</feature>
<keyword evidence="6" id="KW-0175">Coiled coil</keyword>
<evidence type="ECO:0000256" key="3">
    <source>
        <dbReference type="ARBA" id="ARBA00022448"/>
    </source>
</evidence>
<dbReference type="PANTHER" id="PTHR30532:SF1">
    <property type="entry name" value="IRON(3+)-HYDROXAMATE-BINDING PROTEIN FHUD"/>
    <property type="match status" value="1"/>
</dbReference>
<keyword evidence="3" id="KW-0813">Transport</keyword>
<keyword evidence="10" id="KW-1185">Reference proteome</keyword>
<keyword evidence="4" id="KW-0410">Iron transport</keyword>
<feature type="domain" description="Fe/B12 periplasmic-binding" evidence="8">
    <location>
        <begin position="41"/>
        <end position="317"/>
    </location>
</feature>
<dbReference type="PROSITE" id="PS50983">
    <property type="entry name" value="FE_B12_PBP"/>
    <property type="match status" value="1"/>
</dbReference>
<gene>
    <name evidence="9" type="ORF">BGC07_02635</name>
</gene>
<keyword evidence="4" id="KW-0408">Iron</keyword>
<evidence type="ECO:0000259" key="8">
    <source>
        <dbReference type="PROSITE" id="PS50983"/>
    </source>
</evidence>
<evidence type="ECO:0000256" key="6">
    <source>
        <dbReference type="SAM" id="Coils"/>
    </source>
</evidence>
<dbReference type="Proteomes" id="UP000094329">
    <property type="component" value="Unassembled WGS sequence"/>
</dbReference>
<comment type="subcellular location">
    <subcellularLocation>
        <location evidence="1">Cell envelope</location>
    </subcellularLocation>
</comment>
<accession>A0ABX3A1F4</accession>
<evidence type="ECO:0000256" key="5">
    <source>
        <dbReference type="ARBA" id="ARBA00022729"/>
    </source>
</evidence>
<dbReference type="InterPro" id="IPR051313">
    <property type="entry name" value="Bact_iron-sidero_bind"/>
</dbReference>
<dbReference type="SUPFAM" id="SSF53807">
    <property type="entry name" value="Helical backbone' metal receptor"/>
    <property type="match status" value="1"/>
</dbReference>
<evidence type="ECO:0000313" key="10">
    <source>
        <dbReference type="Proteomes" id="UP000094329"/>
    </source>
</evidence>
<reference evidence="9 10" key="1">
    <citation type="submission" date="2016-08" db="EMBL/GenBank/DDBJ databases">
        <title>Draft genome sequence of Candidatus Piscirickettsia litoralis, from seawater.</title>
        <authorList>
            <person name="Wan X."/>
            <person name="Lee A.J."/>
            <person name="Hou S."/>
            <person name="Donachie S.P."/>
        </authorList>
    </citation>
    <scope>NUCLEOTIDE SEQUENCE [LARGE SCALE GENOMIC DNA]</scope>
    <source>
        <strain evidence="9 10">Y2</strain>
    </source>
</reference>
<organism evidence="9 10">
    <name type="scientific">Piscirickettsia litoralis</name>
    <dbReference type="NCBI Taxonomy" id="1891921"/>
    <lineage>
        <taxon>Bacteria</taxon>
        <taxon>Pseudomonadati</taxon>
        <taxon>Pseudomonadota</taxon>
        <taxon>Gammaproteobacteria</taxon>
        <taxon>Thiotrichales</taxon>
        <taxon>Piscirickettsiaceae</taxon>
        <taxon>Piscirickettsia</taxon>
    </lineage>
</organism>
<dbReference type="RefSeq" id="WP_069311851.1">
    <property type="nucleotide sequence ID" value="NZ_MDTU01000001.1"/>
</dbReference>
<feature type="chain" id="PRO_5046207647" description="Fe/B12 periplasmic-binding domain-containing protein" evidence="7">
    <location>
        <begin position="21"/>
        <end position="329"/>
    </location>
</feature>
<protein>
    <recommendedName>
        <fullName evidence="8">Fe/B12 periplasmic-binding domain-containing protein</fullName>
    </recommendedName>
</protein>
<keyword evidence="5 7" id="KW-0732">Signal</keyword>
<evidence type="ECO:0000313" key="9">
    <source>
        <dbReference type="EMBL" id="ODN42052.1"/>
    </source>
</evidence>
<comment type="similarity">
    <text evidence="2">Belongs to the bacterial solute-binding protein 8 family.</text>
</comment>
<dbReference type="InterPro" id="IPR002491">
    <property type="entry name" value="ABC_transptr_periplasmic_BD"/>
</dbReference>
<dbReference type="PANTHER" id="PTHR30532">
    <property type="entry name" value="IRON III DICITRATE-BINDING PERIPLASMIC PROTEIN"/>
    <property type="match status" value="1"/>
</dbReference>
<dbReference type="Pfam" id="PF01497">
    <property type="entry name" value="Peripla_BP_2"/>
    <property type="match status" value="1"/>
</dbReference>